<gene>
    <name evidence="3" type="ORF">ElyMa_003185600</name>
</gene>
<feature type="compositionally biased region" description="Gly residues" evidence="1">
    <location>
        <begin position="34"/>
        <end position="46"/>
    </location>
</feature>
<feature type="region of interest" description="Disordered" evidence="1">
    <location>
        <begin position="28"/>
        <end position="79"/>
    </location>
</feature>
<evidence type="ECO:0000256" key="2">
    <source>
        <dbReference type="SAM" id="SignalP"/>
    </source>
</evidence>
<evidence type="ECO:0000313" key="4">
    <source>
        <dbReference type="Proteomes" id="UP000762676"/>
    </source>
</evidence>
<sequence>MCITNLLLKPISLFLLFRIYQSRSDGSDFSAGIPGLGGSGGAGPRGGYDDITGPGNTASKEPPLYNEPGYQQPPPSTLH</sequence>
<keyword evidence="4" id="KW-1185">Reference proteome</keyword>
<evidence type="ECO:0000313" key="3">
    <source>
        <dbReference type="EMBL" id="GFS15384.1"/>
    </source>
</evidence>
<keyword evidence="2" id="KW-0732">Signal</keyword>
<feature type="signal peptide" evidence="2">
    <location>
        <begin position="1"/>
        <end position="26"/>
    </location>
</feature>
<dbReference type="EMBL" id="BMAT01006586">
    <property type="protein sequence ID" value="GFS15384.1"/>
    <property type="molecule type" value="Genomic_DNA"/>
</dbReference>
<accession>A0AAV4J0A4</accession>
<dbReference type="Proteomes" id="UP000762676">
    <property type="component" value="Unassembled WGS sequence"/>
</dbReference>
<evidence type="ECO:0000256" key="1">
    <source>
        <dbReference type="SAM" id="MobiDB-lite"/>
    </source>
</evidence>
<dbReference type="AlphaFoldDB" id="A0AAV4J0A4"/>
<name>A0AAV4J0A4_9GAST</name>
<organism evidence="3 4">
    <name type="scientific">Elysia marginata</name>
    <dbReference type="NCBI Taxonomy" id="1093978"/>
    <lineage>
        <taxon>Eukaryota</taxon>
        <taxon>Metazoa</taxon>
        <taxon>Spiralia</taxon>
        <taxon>Lophotrochozoa</taxon>
        <taxon>Mollusca</taxon>
        <taxon>Gastropoda</taxon>
        <taxon>Heterobranchia</taxon>
        <taxon>Euthyneura</taxon>
        <taxon>Panpulmonata</taxon>
        <taxon>Sacoglossa</taxon>
        <taxon>Placobranchoidea</taxon>
        <taxon>Plakobranchidae</taxon>
        <taxon>Elysia</taxon>
    </lineage>
</organism>
<feature type="chain" id="PRO_5043752707" evidence="2">
    <location>
        <begin position="27"/>
        <end position="79"/>
    </location>
</feature>
<reference evidence="3 4" key="1">
    <citation type="journal article" date="2021" name="Elife">
        <title>Chloroplast acquisition without the gene transfer in kleptoplastic sea slugs, Plakobranchus ocellatus.</title>
        <authorList>
            <person name="Maeda T."/>
            <person name="Takahashi S."/>
            <person name="Yoshida T."/>
            <person name="Shimamura S."/>
            <person name="Takaki Y."/>
            <person name="Nagai Y."/>
            <person name="Toyoda A."/>
            <person name="Suzuki Y."/>
            <person name="Arimoto A."/>
            <person name="Ishii H."/>
            <person name="Satoh N."/>
            <person name="Nishiyama T."/>
            <person name="Hasebe M."/>
            <person name="Maruyama T."/>
            <person name="Minagawa J."/>
            <person name="Obokata J."/>
            <person name="Shigenobu S."/>
        </authorList>
    </citation>
    <scope>NUCLEOTIDE SEQUENCE [LARGE SCALE GENOMIC DNA]</scope>
</reference>
<protein>
    <submittedName>
        <fullName evidence="3">Uncharacterized protein</fullName>
    </submittedName>
</protein>
<comment type="caution">
    <text evidence="3">The sequence shown here is derived from an EMBL/GenBank/DDBJ whole genome shotgun (WGS) entry which is preliminary data.</text>
</comment>
<proteinExistence type="predicted"/>